<dbReference type="Pfam" id="PF08857">
    <property type="entry name" value="ParBc_2"/>
    <property type="match status" value="1"/>
</dbReference>
<dbReference type="CDD" id="cd16390">
    <property type="entry name" value="ParB_N_Srx_like"/>
    <property type="match status" value="1"/>
</dbReference>
<dbReference type="Gene3D" id="3.90.1530.10">
    <property type="entry name" value="Conserved hypothetical protein from pyrococcus furiosus pfu- 392566-001, ParB domain"/>
    <property type="match status" value="1"/>
</dbReference>
<evidence type="ECO:0008006" key="4">
    <source>
        <dbReference type="Google" id="ProtNLM"/>
    </source>
</evidence>
<dbReference type="AlphaFoldDB" id="A0A3G8H7H6"/>
<reference evidence="3" key="1">
    <citation type="submission" date="2018-11" db="EMBL/GenBank/DDBJ databases">
        <title>FDA dAtabase for Regulatory Grade micrObial Sequences (FDA-ARGOS): Supporting development and validation of Infectious Disease Dx tests.</title>
        <authorList>
            <person name="Goldberg B."/>
            <person name="Campos J."/>
            <person name="Tallon L."/>
            <person name="Sadzewicz L."/>
            <person name="Zhao X."/>
            <person name="Vavikolanu K."/>
            <person name="Mehta A."/>
            <person name="Aluvathingal J."/>
            <person name="Nadendla S."/>
            <person name="Geyer C."/>
            <person name="Nandy P."/>
            <person name="Yan Y."/>
            <person name="Sichtig H."/>
        </authorList>
    </citation>
    <scope>NUCLEOTIDE SEQUENCE [LARGE SCALE GENOMIC DNA]</scope>
    <source>
        <strain evidence="3">FDAARGOS_614</strain>
    </source>
</reference>
<accession>A0A3G8H7H6</accession>
<proteinExistence type="predicted"/>
<dbReference type="InterPro" id="IPR014956">
    <property type="entry name" value="ParBc_2"/>
</dbReference>
<dbReference type="InterPro" id="IPR036086">
    <property type="entry name" value="ParB/Sulfiredoxin_sf"/>
</dbReference>
<dbReference type="Gene3D" id="1.10.8.10">
    <property type="entry name" value="DNA helicase RuvA subunit, C-terminal domain"/>
    <property type="match status" value="1"/>
</dbReference>
<evidence type="ECO:0000313" key="3">
    <source>
        <dbReference type="Proteomes" id="UP000270411"/>
    </source>
</evidence>
<dbReference type="SUPFAM" id="SSF110849">
    <property type="entry name" value="ParB/Sulfiredoxin"/>
    <property type="match status" value="1"/>
</dbReference>
<dbReference type="RefSeq" id="WP_124686253.1">
    <property type="nucleotide sequence ID" value="NZ_CP033970.1"/>
</dbReference>
<dbReference type="PIRSF" id="PIRSF029669">
    <property type="entry name" value="UCP029669"/>
    <property type="match status" value="1"/>
</dbReference>
<protein>
    <recommendedName>
        <fullName evidence="4">Chromosome partitioning protein ParB</fullName>
    </recommendedName>
</protein>
<sequence length="241" mass="26710">MATETTAELDTLRPTQITLGMYQVHEKMDVSARPRSPAAQKRFLAEHRIETVVGPGGALYIADHHHWARAWLELGWEEAPVRIIADLSHLSPGKFWKQMRALGHLNPYDEHGQHLTEKDLPATVMSMRDDPYRSLAAFTRNAGAYQKPGNAYGDFRWADFFRRCVEEDMHSIAGFARAMTVAIPLARSGKARRLPGYVGPVRFEEEAGKKAGGKKAAGKKSTKKKPTKKASAGKASKSSKG</sequence>
<gene>
    <name evidence="2" type="ORF">EHF44_24410</name>
</gene>
<feature type="compositionally biased region" description="Basic residues" evidence="1">
    <location>
        <begin position="211"/>
        <end position="228"/>
    </location>
</feature>
<dbReference type="EMBL" id="CP033970">
    <property type="protein sequence ID" value="AZG16523.1"/>
    <property type="molecule type" value="Genomic_DNA"/>
</dbReference>
<dbReference type="OrthoDB" id="323572at2"/>
<evidence type="ECO:0000256" key="1">
    <source>
        <dbReference type="SAM" id="MobiDB-lite"/>
    </source>
</evidence>
<feature type="compositionally biased region" description="Low complexity" evidence="1">
    <location>
        <begin position="229"/>
        <end position="241"/>
    </location>
</feature>
<feature type="region of interest" description="Disordered" evidence="1">
    <location>
        <begin position="196"/>
        <end position="241"/>
    </location>
</feature>
<name>A0A3G8H7H6_9BURK</name>
<dbReference type="KEGG" id="cpau:EHF44_24410"/>
<dbReference type="InterPro" id="IPR016932">
    <property type="entry name" value="UCP029669"/>
</dbReference>
<organism evidence="2 3">
    <name type="scientific">Cupriavidus pauculus</name>
    <dbReference type="NCBI Taxonomy" id="82633"/>
    <lineage>
        <taxon>Bacteria</taxon>
        <taxon>Pseudomonadati</taxon>
        <taxon>Pseudomonadota</taxon>
        <taxon>Betaproteobacteria</taxon>
        <taxon>Burkholderiales</taxon>
        <taxon>Burkholderiaceae</taxon>
        <taxon>Cupriavidus</taxon>
    </lineage>
</organism>
<evidence type="ECO:0000313" key="2">
    <source>
        <dbReference type="EMBL" id="AZG16523.1"/>
    </source>
</evidence>
<dbReference type="Proteomes" id="UP000270411">
    <property type="component" value="Chromosome 2"/>
</dbReference>